<accession>A0A8S3HUE8</accession>
<dbReference type="AlphaFoldDB" id="A0A8S3HUE8"/>
<proteinExistence type="predicted"/>
<sequence>MKEQYEQANSKFPHLDNDVLNASCSVLKIDSSDLSQKSFQEIPVQSSAPLDNQESEEIRQLRQTLVLLTSQLDETNRAWQQYQQTQLNILRNQFQHCLSIDFDNSFDDIAQQIADQVTREREEFNEKCQTLEKQNEDLRSEFTNNMESIRESYVNTVNELNQELLVMKKQCEECDIQNQLLTDELEKRPVRSNEESVEPNIEKVSLNVLKQPFEEVPIHMSGVSGAEDEELGQLRETVALLTAQCAQ</sequence>
<reference evidence="2" key="1">
    <citation type="submission" date="2021-02" db="EMBL/GenBank/DDBJ databases">
        <authorList>
            <person name="Nowell W R."/>
        </authorList>
    </citation>
    <scope>NUCLEOTIDE SEQUENCE</scope>
</reference>
<gene>
    <name evidence="2" type="ORF">SMN809_LOCUS70694</name>
</gene>
<protein>
    <submittedName>
        <fullName evidence="2">Uncharacterized protein</fullName>
    </submittedName>
</protein>
<dbReference type="EMBL" id="CAJOBI010322011">
    <property type="protein sequence ID" value="CAF5186567.1"/>
    <property type="molecule type" value="Genomic_DNA"/>
</dbReference>
<organism evidence="2 3">
    <name type="scientific">Rotaria magnacalcarata</name>
    <dbReference type="NCBI Taxonomy" id="392030"/>
    <lineage>
        <taxon>Eukaryota</taxon>
        <taxon>Metazoa</taxon>
        <taxon>Spiralia</taxon>
        <taxon>Gnathifera</taxon>
        <taxon>Rotifera</taxon>
        <taxon>Eurotatoria</taxon>
        <taxon>Bdelloidea</taxon>
        <taxon>Philodinida</taxon>
        <taxon>Philodinidae</taxon>
        <taxon>Rotaria</taxon>
    </lineage>
</organism>
<feature type="non-terminal residue" evidence="2">
    <location>
        <position position="1"/>
    </location>
</feature>
<evidence type="ECO:0000313" key="3">
    <source>
        <dbReference type="Proteomes" id="UP000676336"/>
    </source>
</evidence>
<dbReference type="Proteomes" id="UP000676336">
    <property type="component" value="Unassembled WGS sequence"/>
</dbReference>
<comment type="caution">
    <text evidence="2">The sequence shown here is derived from an EMBL/GenBank/DDBJ whole genome shotgun (WGS) entry which is preliminary data.</text>
</comment>
<name>A0A8S3HUE8_9BILA</name>
<evidence type="ECO:0000256" key="1">
    <source>
        <dbReference type="SAM" id="Coils"/>
    </source>
</evidence>
<feature type="coiled-coil region" evidence="1">
    <location>
        <begin position="114"/>
        <end position="177"/>
    </location>
</feature>
<keyword evidence="1" id="KW-0175">Coiled coil</keyword>
<evidence type="ECO:0000313" key="2">
    <source>
        <dbReference type="EMBL" id="CAF5186567.1"/>
    </source>
</evidence>